<dbReference type="Pfam" id="PF02836">
    <property type="entry name" value="Glyco_hydro_2_C"/>
    <property type="match status" value="1"/>
</dbReference>
<gene>
    <name evidence="8" type="ORF">F3F73_01565</name>
</gene>
<dbReference type="InterPro" id="IPR006103">
    <property type="entry name" value="Glyco_hydro_2_cat"/>
</dbReference>
<accession>A0A7J4XPG1</accession>
<evidence type="ECO:0000259" key="7">
    <source>
        <dbReference type="Pfam" id="PF18565"/>
    </source>
</evidence>
<sequence length="874" mass="99012">MIKNFLLSIFLLLIPSCFWGNTVYRPQVSVAGFIPLSGSGRDIYNFNPGWRYYKGDMERAETVELDDSDWEVVATPHSVELMPAEASGCRNYQGPVWYRKWFVIPAATRGKQVFIHFEAVMGKQKVYLNGHLVKEHLGGYLPFNIDLTANGIQAGDSCLIAVMADNSDDKSYPPGKRQYTLDFSYHGGIYRDVWMIAKSDVSITDAVDAGKVAGGGVFIHYGRISEKKADILIDTEVRNNGKRQRKVEVESSLVDATGTLIKRVVAMVHLDAGQSKTVNQKIEVRQPHLWSPDSPYLYRVESRVKEGKNTLDGGITRAGIRKAEFKGKEGFWLNGKPFGQLIGANRHQDFAYVGNALPNSGQWRDAKKLRDAGCRIIRVAHYPQDPSFMDACDELGMFVIVATPGWQYWNKEPEFARLVHENTRQMIRRDRNHACVLMWEPILNETRYPLDFALEALRITKEEYPYPGRPVAAADVHSAGVEENYDVVYGWPGDDEKTDSPEQCIFTREYGENVDDWYAHNNNNRASRSWGERPLLVQALSLAKSYDEMYRTTGKFIGGAQWHPFDHQRGYHPDPYWGGIFDAFRQPKYAYHMYRSQTAPDLNHPLAECGPVVYIAHEMSQFSDADVVVFSNCDSVRLSVYDGTKSWTLPVIHAKGHMPNAPVVFKNVWNFWEARDYSYVQKKWQKVNILAEGIINGKVVCAQKKMPSRRSTKLRLRIDSQGVPLVADGSDFVVVIAEVTDDNGNVRRLAKENIVFTIEGEGEIIGDRSINANPRTVEFGTAPVLVRSTSKAGKIRIKAHVQFEGTHAPTPAEIEFESVDPEFPSCYIEQRMVPKSNVNPVNNTRKTVLTEEEKRHLLMEVEKQQTEFGVNSEK</sequence>
<keyword evidence="2 8" id="KW-0378">Hydrolase</keyword>
<comment type="caution">
    <text evidence="8">The sequence shown here is derived from an EMBL/GenBank/DDBJ whole genome shotgun (WGS) entry which is preliminary data.</text>
</comment>
<evidence type="ECO:0000259" key="5">
    <source>
        <dbReference type="Pfam" id="PF02836"/>
    </source>
</evidence>
<dbReference type="SUPFAM" id="SSF49303">
    <property type="entry name" value="beta-Galactosidase/glucuronidase domain"/>
    <property type="match status" value="1"/>
</dbReference>
<evidence type="ECO:0000256" key="2">
    <source>
        <dbReference type="ARBA" id="ARBA00022801"/>
    </source>
</evidence>
<dbReference type="EMBL" id="VWMK01000001">
    <property type="protein sequence ID" value="KAA3770661.1"/>
    <property type="molecule type" value="Genomic_DNA"/>
</dbReference>
<evidence type="ECO:0000313" key="9">
    <source>
        <dbReference type="Proteomes" id="UP000422221"/>
    </source>
</evidence>
<dbReference type="Gene3D" id="2.60.120.260">
    <property type="entry name" value="Galactose-binding domain-like"/>
    <property type="match status" value="1"/>
</dbReference>
<dbReference type="InterPro" id="IPR017853">
    <property type="entry name" value="GH"/>
</dbReference>
<protein>
    <submittedName>
        <fullName evidence="8">Glycoside hydrolase family 2</fullName>
    </submittedName>
</protein>
<feature type="domain" description="Glycosyl hydrolases family 2 sugar binding" evidence="6">
    <location>
        <begin position="83"/>
        <end position="197"/>
    </location>
</feature>
<dbReference type="InterPro" id="IPR013783">
    <property type="entry name" value="Ig-like_fold"/>
</dbReference>
<dbReference type="InterPro" id="IPR040605">
    <property type="entry name" value="Glyco_hydro2_dom5"/>
</dbReference>
<proteinExistence type="inferred from homology"/>
<evidence type="ECO:0000259" key="6">
    <source>
        <dbReference type="Pfam" id="PF02837"/>
    </source>
</evidence>
<keyword evidence="3" id="KW-0326">Glycosidase</keyword>
<dbReference type="Pfam" id="PF00703">
    <property type="entry name" value="Glyco_hydro_2"/>
    <property type="match status" value="1"/>
</dbReference>
<name>A0A7J4XPG1_9BACE</name>
<dbReference type="AlphaFoldDB" id="A0A7J4XPG1"/>
<dbReference type="GO" id="GO:0004553">
    <property type="term" value="F:hydrolase activity, hydrolyzing O-glycosyl compounds"/>
    <property type="evidence" value="ECO:0007669"/>
    <property type="project" value="InterPro"/>
</dbReference>
<evidence type="ECO:0000259" key="4">
    <source>
        <dbReference type="Pfam" id="PF00703"/>
    </source>
</evidence>
<dbReference type="InterPro" id="IPR036156">
    <property type="entry name" value="Beta-gal/glucu_dom_sf"/>
</dbReference>
<dbReference type="Pfam" id="PF02837">
    <property type="entry name" value="Glyco_hydro_2_N"/>
    <property type="match status" value="1"/>
</dbReference>
<dbReference type="SUPFAM" id="SSF51445">
    <property type="entry name" value="(Trans)glycosidases"/>
    <property type="match status" value="1"/>
</dbReference>
<dbReference type="PANTHER" id="PTHR42732:SF1">
    <property type="entry name" value="BETA-MANNOSIDASE"/>
    <property type="match status" value="1"/>
</dbReference>
<dbReference type="Gene3D" id="2.60.40.10">
    <property type="entry name" value="Immunoglobulins"/>
    <property type="match status" value="2"/>
</dbReference>
<dbReference type="Gene3D" id="3.20.20.80">
    <property type="entry name" value="Glycosidases"/>
    <property type="match status" value="1"/>
</dbReference>
<dbReference type="InterPro" id="IPR006104">
    <property type="entry name" value="Glyco_hydro_2_N"/>
</dbReference>
<dbReference type="InterPro" id="IPR006102">
    <property type="entry name" value="Ig-like_GH2"/>
</dbReference>
<dbReference type="InterPro" id="IPR008979">
    <property type="entry name" value="Galactose-bd-like_sf"/>
</dbReference>
<feature type="domain" description="Glycoside hydrolase family 2 catalytic" evidence="5">
    <location>
        <begin position="329"/>
        <end position="476"/>
    </location>
</feature>
<dbReference type="PANTHER" id="PTHR42732">
    <property type="entry name" value="BETA-GALACTOSIDASE"/>
    <property type="match status" value="1"/>
</dbReference>
<dbReference type="SUPFAM" id="SSF49785">
    <property type="entry name" value="Galactose-binding domain-like"/>
    <property type="match status" value="1"/>
</dbReference>
<feature type="domain" description="Glycoside hydrolase family 2" evidence="7">
    <location>
        <begin position="724"/>
        <end position="800"/>
    </location>
</feature>
<evidence type="ECO:0000256" key="1">
    <source>
        <dbReference type="ARBA" id="ARBA00007401"/>
    </source>
</evidence>
<evidence type="ECO:0000313" key="8">
    <source>
        <dbReference type="EMBL" id="KAA3770661.1"/>
    </source>
</evidence>
<reference evidence="8 9" key="1">
    <citation type="journal article" date="2019" name="Nat. Med.">
        <title>A library of human gut bacterial isolates paired with longitudinal multiomics data enables mechanistic microbiome research.</title>
        <authorList>
            <person name="Poyet M."/>
            <person name="Groussin M."/>
            <person name="Gibbons S.M."/>
            <person name="Avila-Pacheco J."/>
            <person name="Jiang X."/>
            <person name="Kearney S.M."/>
            <person name="Perrotta A.R."/>
            <person name="Berdy B."/>
            <person name="Zhao S."/>
            <person name="Lieberman T.D."/>
            <person name="Swanson P.K."/>
            <person name="Smith M."/>
            <person name="Roesemann S."/>
            <person name="Alexander J.E."/>
            <person name="Rich S.A."/>
            <person name="Livny J."/>
            <person name="Vlamakis H."/>
            <person name="Clish C."/>
            <person name="Bullock K."/>
            <person name="Deik A."/>
            <person name="Scott J."/>
            <person name="Pierce K.A."/>
            <person name="Xavier R.J."/>
            <person name="Alm E.J."/>
        </authorList>
    </citation>
    <scope>NUCLEOTIDE SEQUENCE [LARGE SCALE GENOMIC DNA]</scope>
    <source>
        <strain evidence="8 9">BIOML-A10</strain>
    </source>
</reference>
<organism evidence="8 9">
    <name type="scientific">Bacteroides salyersiae</name>
    <dbReference type="NCBI Taxonomy" id="291644"/>
    <lineage>
        <taxon>Bacteria</taxon>
        <taxon>Pseudomonadati</taxon>
        <taxon>Bacteroidota</taxon>
        <taxon>Bacteroidia</taxon>
        <taxon>Bacteroidales</taxon>
        <taxon>Bacteroidaceae</taxon>
        <taxon>Bacteroides</taxon>
    </lineage>
</organism>
<dbReference type="Pfam" id="PF18565">
    <property type="entry name" value="Glyco_hydro2_C5"/>
    <property type="match status" value="1"/>
</dbReference>
<dbReference type="GO" id="GO:0005975">
    <property type="term" value="P:carbohydrate metabolic process"/>
    <property type="evidence" value="ECO:0007669"/>
    <property type="project" value="InterPro"/>
</dbReference>
<dbReference type="RefSeq" id="WP_007478691.1">
    <property type="nucleotide sequence ID" value="NZ_JADNPJ010000001.1"/>
</dbReference>
<dbReference type="InterPro" id="IPR051913">
    <property type="entry name" value="GH2_Domain-Containing"/>
</dbReference>
<dbReference type="Proteomes" id="UP000422221">
    <property type="component" value="Unassembled WGS sequence"/>
</dbReference>
<comment type="similarity">
    <text evidence="1">Belongs to the glycosyl hydrolase 2 family.</text>
</comment>
<evidence type="ECO:0000256" key="3">
    <source>
        <dbReference type="ARBA" id="ARBA00023295"/>
    </source>
</evidence>
<feature type="domain" description="Glycoside hydrolase family 2 immunoglobulin-like beta-sandwich" evidence="4">
    <location>
        <begin position="221"/>
        <end position="321"/>
    </location>
</feature>